<evidence type="ECO:0000313" key="2">
    <source>
        <dbReference type="Proteomes" id="UP001162992"/>
    </source>
</evidence>
<gene>
    <name evidence="1" type="ORF">O6H91_12G080700</name>
</gene>
<dbReference type="Proteomes" id="UP001162992">
    <property type="component" value="Chromosome 12"/>
</dbReference>
<keyword evidence="2" id="KW-1185">Reference proteome</keyword>
<organism evidence="1 2">
    <name type="scientific">Diphasiastrum complanatum</name>
    <name type="common">Issler's clubmoss</name>
    <name type="synonym">Lycopodium complanatum</name>
    <dbReference type="NCBI Taxonomy" id="34168"/>
    <lineage>
        <taxon>Eukaryota</taxon>
        <taxon>Viridiplantae</taxon>
        <taxon>Streptophyta</taxon>
        <taxon>Embryophyta</taxon>
        <taxon>Tracheophyta</taxon>
        <taxon>Lycopodiopsida</taxon>
        <taxon>Lycopodiales</taxon>
        <taxon>Lycopodiaceae</taxon>
        <taxon>Lycopodioideae</taxon>
        <taxon>Diphasiastrum</taxon>
    </lineage>
</organism>
<protein>
    <submittedName>
        <fullName evidence="1">Uncharacterized protein</fullName>
    </submittedName>
</protein>
<accession>A0ACC2C3Z8</accession>
<name>A0ACC2C3Z8_DIPCM</name>
<evidence type="ECO:0000313" key="1">
    <source>
        <dbReference type="EMBL" id="KAJ7536742.1"/>
    </source>
</evidence>
<comment type="caution">
    <text evidence="1">The sequence shown here is derived from an EMBL/GenBank/DDBJ whole genome shotgun (WGS) entry which is preliminary data.</text>
</comment>
<dbReference type="EMBL" id="CM055103">
    <property type="protein sequence ID" value="KAJ7536742.1"/>
    <property type="molecule type" value="Genomic_DNA"/>
</dbReference>
<reference evidence="2" key="1">
    <citation type="journal article" date="2024" name="Proc. Natl. Acad. Sci. U.S.A.">
        <title>Extraordinary preservation of gene collinearity over three hundred million years revealed in homosporous lycophytes.</title>
        <authorList>
            <person name="Li C."/>
            <person name="Wickell D."/>
            <person name="Kuo L.Y."/>
            <person name="Chen X."/>
            <person name="Nie B."/>
            <person name="Liao X."/>
            <person name="Peng D."/>
            <person name="Ji J."/>
            <person name="Jenkins J."/>
            <person name="Williams M."/>
            <person name="Shu S."/>
            <person name="Plott C."/>
            <person name="Barry K."/>
            <person name="Rajasekar S."/>
            <person name="Grimwood J."/>
            <person name="Han X."/>
            <person name="Sun S."/>
            <person name="Hou Z."/>
            <person name="He W."/>
            <person name="Dai G."/>
            <person name="Sun C."/>
            <person name="Schmutz J."/>
            <person name="Leebens-Mack J.H."/>
            <person name="Li F.W."/>
            <person name="Wang L."/>
        </authorList>
    </citation>
    <scope>NUCLEOTIDE SEQUENCE [LARGE SCALE GENOMIC DNA]</scope>
    <source>
        <strain evidence="2">cv. PW_Plant_1</strain>
    </source>
</reference>
<sequence length="229" mass="26468">MFAKIFSKKNPEEEPPKEVQFSKPKRQTMFARVFSRRNLTITIEPRSLATRLPNSKVWYENCHIEDFELGCILGTGSFGQVHLAYYKATKQVCATKSLSKAVIVKTKQVAHVLAEKSILQKIDFPFIVNLFGYCQDDKCVHLIMEYVCGGEFFTHLRHKGRFDEETSRFYAAQVLLAFEYIHSMDIIYRDLKPENLLLDDKGNIKIADFGFAKKIDRRTYTLCGGLLVY</sequence>
<proteinExistence type="predicted"/>